<evidence type="ECO:0000256" key="4">
    <source>
        <dbReference type="ARBA" id="ARBA00022679"/>
    </source>
</evidence>
<dbReference type="Gene3D" id="3.90.550.10">
    <property type="entry name" value="Spore Coat Polysaccharide Biosynthesis Protein SpsA, Chain A"/>
    <property type="match status" value="1"/>
</dbReference>
<feature type="domain" description="Glycosyltransferase 2-like" evidence="5">
    <location>
        <begin position="1"/>
        <end position="117"/>
    </location>
</feature>
<dbReference type="InterPro" id="IPR029044">
    <property type="entry name" value="Nucleotide-diphossugar_trans"/>
</dbReference>
<comment type="pathway">
    <text evidence="1">Cell wall biogenesis; cell wall polysaccharide biosynthesis.</text>
</comment>
<dbReference type="GO" id="GO:0016757">
    <property type="term" value="F:glycosyltransferase activity"/>
    <property type="evidence" value="ECO:0007669"/>
    <property type="project" value="UniProtKB-KW"/>
</dbReference>
<name>A0A1G6XFM0_9PSEU</name>
<evidence type="ECO:0000313" key="6">
    <source>
        <dbReference type="EMBL" id="SDD76603.1"/>
    </source>
</evidence>
<dbReference type="SUPFAM" id="SSF53448">
    <property type="entry name" value="Nucleotide-diphospho-sugar transferases"/>
    <property type="match status" value="1"/>
</dbReference>
<sequence>MPTRDRQTELATTLAGLAAQDAEFGVVVSDQSDGPAGYDTPSARAMLRVLDLAGHPVRTGRHLPRRGLAEHRHHLLSHSRARYVLFLDDDVWLAPGTVARLRTAIGELGCGLVGAAVQGLSYWHDERPDELAPYEEWHGPPQPESIAPGTDAWRRWTLHNAANPAHLARGLRPGEWRAYKIAWVGGCVLYDRAELVAAGGFEFWRDLPAEHVGEDVLAQWRVMARSGGAGILPSGAVHLEAPTTVPNREVEAHEYLAARAGAVDQGGWGS</sequence>
<keyword evidence="4 6" id="KW-0808">Transferase</keyword>
<dbReference type="Pfam" id="PF00535">
    <property type="entry name" value="Glycos_transf_2"/>
    <property type="match status" value="1"/>
</dbReference>
<keyword evidence="3" id="KW-0328">Glycosyltransferase</keyword>
<dbReference type="InterPro" id="IPR001173">
    <property type="entry name" value="Glyco_trans_2-like"/>
</dbReference>
<evidence type="ECO:0000259" key="5">
    <source>
        <dbReference type="Pfam" id="PF00535"/>
    </source>
</evidence>
<dbReference type="STRING" id="1271860.SAMN05216174_11768"/>
<dbReference type="PANTHER" id="PTHR43179">
    <property type="entry name" value="RHAMNOSYLTRANSFERASE WBBL"/>
    <property type="match status" value="1"/>
</dbReference>
<protein>
    <submittedName>
        <fullName evidence="6">Glycosyl transferase family 2</fullName>
    </submittedName>
</protein>
<evidence type="ECO:0000313" key="7">
    <source>
        <dbReference type="Proteomes" id="UP000199501"/>
    </source>
</evidence>
<gene>
    <name evidence="6" type="ORF">SAMN05216174_11768</name>
</gene>
<dbReference type="PANTHER" id="PTHR43179:SF12">
    <property type="entry name" value="GALACTOFURANOSYLTRANSFERASE GLFT2"/>
    <property type="match status" value="1"/>
</dbReference>
<dbReference type="AlphaFoldDB" id="A0A1G6XFM0"/>
<keyword evidence="7" id="KW-1185">Reference proteome</keyword>
<dbReference type="EMBL" id="FMZZ01000017">
    <property type="protein sequence ID" value="SDD76603.1"/>
    <property type="molecule type" value="Genomic_DNA"/>
</dbReference>
<evidence type="ECO:0000256" key="1">
    <source>
        <dbReference type="ARBA" id="ARBA00004776"/>
    </source>
</evidence>
<dbReference type="CDD" id="cd00761">
    <property type="entry name" value="Glyco_tranf_GTA_type"/>
    <property type="match status" value="1"/>
</dbReference>
<proteinExistence type="inferred from homology"/>
<accession>A0A1G6XFM0</accession>
<reference evidence="7" key="1">
    <citation type="submission" date="2016-10" db="EMBL/GenBank/DDBJ databases">
        <authorList>
            <person name="Varghese N."/>
            <person name="Submissions S."/>
        </authorList>
    </citation>
    <scope>NUCLEOTIDE SEQUENCE [LARGE SCALE GENOMIC DNA]</scope>
    <source>
        <strain evidence="7">IBRC-M 10403</strain>
    </source>
</reference>
<organism evidence="6 7">
    <name type="scientific">Actinokineospora iranica</name>
    <dbReference type="NCBI Taxonomy" id="1271860"/>
    <lineage>
        <taxon>Bacteria</taxon>
        <taxon>Bacillati</taxon>
        <taxon>Actinomycetota</taxon>
        <taxon>Actinomycetes</taxon>
        <taxon>Pseudonocardiales</taxon>
        <taxon>Pseudonocardiaceae</taxon>
        <taxon>Actinokineospora</taxon>
    </lineage>
</organism>
<evidence type="ECO:0000256" key="2">
    <source>
        <dbReference type="ARBA" id="ARBA00006739"/>
    </source>
</evidence>
<dbReference type="Proteomes" id="UP000199501">
    <property type="component" value="Unassembled WGS sequence"/>
</dbReference>
<comment type="similarity">
    <text evidence="2">Belongs to the glycosyltransferase 2 family.</text>
</comment>
<evidence type="ECO:0000256" key="3">
    <source>
        <dbReference type="ARBA" id="ARBA00022676"/>
    </source>
</evidence>